<dbReference type="PANTHER" id="PTHR15503">
    <property type="entry name" value="LDOC1 RELATED"/>
    <property type="match status" value="1"/>
</dbReference>
<dbReference type="InterPro" id="IPR005162">
    <property type="entry name" value="Retrotrans_gag_dom"/>
</dbReference>
<dbReference type="Pfam" id="PF08284">
    <property type="entry name" value="RVP_2"/>
    <property type="match status" value="1"/>
</dbReference>
<sequence>MEILGEDSAETGPSRVIVYGYDGLPIQPVAPPSPDYVPGPEHPPPPNYVPCPEHPPSPIEIPYVPKPEYLEYLAPSYDEAPLEDQPLPVDASPIAAFLDCMADSDPEEDPEDDQADYPADGGDGDDEPFDDDDDDDTDDEDPKEDPFEEDDKEKEEHPAPADSSTLPIVDPVLPDGDTEALKADEPTHAPGSPIIILFSQTCLRRARKTVRPEPPMSASMKACIARHAALPSPPLLVPSLPLPFSSLLTTSPTDTGVPLGYRVAGIRMRALLSSTSRRTDILDADMPPWKKACLTTPAPGFEIRESSAAGAARQPGPIESDLRRCRVEQAGYEITDTWDEIVDTLMKIAPTTLEGVNERVTELDTTVRQRTDEFKIHFEEAHDDRALLRARVNTLFKDRPDHRRTAMLMDREAMYTPLGRIEILEARDPEPQEGPAEAGSSWLSCMVINKMTPKKRTTRATAATITTPTTTVTNAQLQALIDRGVTAVLAERDANRRRNSDNNNDSGTGGRRRMTTPRECTYTNFLKCQPMSFYGSEGDVAYAMPWATLKRRIISKYCPRGEIQKLESEYWNLKVKDLDLLNYNHRFQELSLMCERMFLEEAAKVERYISGLPDMIHGSVKSSKPQSMQEAIEFRTKMMDKKMLTHDERQAEQKRKLDDTLRNNQHQQQPFKRNNVARVYTAGPGDKKPYGGTKPLCSKCNYHQDGLCTKKNRAENGNVVARAYAVGTARTNPNSNVVMGTFLLNNRYASVLFDTGADRSFISTAFSSLIDIIPTILDHGYDVELADVQDFPEVFPEDLPGIPPTRQVEFQIDLVPGATPVARAPYRLAPSEMKKLSDQLKELTDKCFIRPSSSPWGAPVLFVKKKDGSFWMCIDYQDLNKLTAKNRYPLPRIDDLFNQL</sequence>
<feature type="region of interest" description="Disordered" evidence="1">
    <location>
        <begin position="647"/>
        <end position="669"/>
    </location>
</feature>
<dbReference type="GO" id="GO:0006508">
    <property type="term" value="P:proteolysis"/>
    <property type="evidence" value="ECO:0007669"/>
    <property type="project" value="InterPro"/>
</dbReference>
<comment type="caution">
    <text evidence="3">The sequence shown here is derived from an EMBL/GenBank/DDBJ whole genome shotgun (WGS) entry which is preliminary data.</text>
</comment>
<gene>
    <name evidence="3" type="ORF">Tci_000790</name>
</gene>
<protein>
    <submittedName>
        <fullName evidence="3">Putative reverse transcriptase domain-containing protein</fullName>
    </submittedName>
</protein>
<dbReference type="Gene3D" id="3.10.10.10">
    <property type="entry name" value="HIV Type 1 Reverse Transcriptase, subunit A, domain 1"/>
    <property type="match status" value="1"/>
</dbReference>
<name>A0A699GHT9_TANCI</name>
<evidence type="ECO:0000313" key="3">
    <source>
        <dbReference type="EMBL" id="GEU28812.1"/>
    </source>
</evidence>
<dbReference type="PROSITE" id="PS00141">
    <property type="entry name" value="ASP_PROTEASE"/>
    <property type="match status" value="1"/>
</dbReference>
<evidence type="ECO:0000256" key="1">
    <source>
        <dbReference type="SAM" id="MobiDB-lite"/>
    </source>
</evidence>
<dbReference type="AlphaFoldDB" id="A0A699GHT9"/>
<keyword evidence="3" id="KW-0548">Nucleotidyltransferase</keyword>
<keyword evidence="3" id="KW-0695">RNA-directed DNA polymerase</keyword>
<feature type="compositionally biased region" description="Acidic residues" evidence="1">
    <location>
        <begin position="122"/>
        <end position="153"/>
    </location>
</feature>
<accession>A0A699GHT9</accession>
<feature type="compositionally biased region" description="Pro residues" evidence="1">
    <location>
        <begin position="28"/>
        <end position="55"/>
    </location>
</feature>
<dbReference type="SUPFAM" id="SSF56672">
    <property type="entry name" value="DNA/RNA polymerases"/>
    <property type="match status" value="1"/>
</dbReference>
<dbReference type="InterPro" id="IPR032567">
    <property type="entry name" value="RTL1-rel"/>
</dbReference>
<feature type="compositionally biased region" description="Acidic residues" evidence="1">
    <location>
        <begin position="102"/>
        <end position="115"/>
    </location>
</feature>
<proteinExistence type="predicted"/>
<feature type="compositionally biased region" description="Basic and acidic residues" evidence="1">
    <location>
        <begin position="491"/>
        <end position="500"/>
    </location>
</feature>
<dbReference type="GO" id="GO:0003964">
    <property type="term" value="F:RNA-directed DNA polymerase activity"/>
    <property type="evidence" value="ECO:0007669"/>
    <property type="project" value="UniProtKB-KW"/>
</dbReference>
<dbReference type="EMBL" id="BKCJ010000022">
    <property type="protein sequence ID" value="GEU28812.1"/>
    <property type="molecule type" value="Genomic_DNA"/>
</dbReference>
<feature type="region of interest" description="Disordered" evidence="1">
    <location>
        <begin position="76"/>
        <end position="192"/>
    </location>
</feature>
<feature type="region of interest" description="Disordered" evidence="1">
    <location>
        <begin position="27"/>
        <end position="55"/>
    </location>
</feature>
<feature type="region of interest" description="Disordered" evidence="1">
    <location>
        <begin position="491"/>
        <end position="515"/>
    </location>
</feature>
<dbReference type="GO" id="GO:0004190">
    <property type="term" value="F:aspartic-type endopeptidase activity"/>
    <property type="evidence" value="ECO:0007669"/>
    <property type="project" value="InterPro"/>
</dbReference>
<feature type="domain" description="Retrotransposon gag" evidence="2">
    <location>
        <begin position="544"/>
        <end position="613"/>
    </location>
</feature>
<dbReference type="InterPro" id="IPR001969">
    <property type="entry name" value="Aspartic_peptidase_AS"/>
</dbReference>
<dbReference type="PANTHER" id="PTHR15503:SF45">
    <property type="entry name" value="RNA-DIRECTED DNA POLYMERASE HOMOLOG"/>
    <property type="match status" value="1"/>
</dbReference>
<dbReference type="Pfam" id="PF03732">
    <property type="entry name" value="Retrotrans_gag"/>
    <property type="match status" value="1"/>
</dbReference>
<dbReference type="InterPro" id="IPR043502">
    <property type="entry name" value="DNA/RNA_pol_sf"/>
</dbReference>
<evidence type="ECO:0000259" key="2">
    <source>
        <dbReference type="Pfam" id="PF03732"/>
    </source>
</evidence>
<dbReference type="CDD" id="cd01647">
    <property type="entry name" value="RT_LTR"/>
    <property type="match status" value="1"/>
</dbReference>
<keyword evidence="3" id="KW-0808">Transferase</keyword>
<feature type="compositionally biased region" description="Basic and acidic residues" evidence="1">
    <location>
        <begin position="647"/>
        <end position="661"/>
    </location>
</feature>
<reference evidence="3" key="1">
    <citation type="journal article" date="2019" name="Sci. Rep.">
        <title>Draft genome of Tanacetum cinerariifolium, the natural source of mosquito coil.</title>
        <authorList>
            <person name="Yamashiro T."/>
            <person name="Shiraishi A."/>
            <person name="Satake H."/>
            <person name="Nakayama K."/>
        </authorList>
    </citation>
    <scope>NUCLEOTIDE SEQUENCE</scope>
</reference>
<organism evidence="3">
    <name type="scientific">Tanacetum cinerariifolium</name>
    <name type="common">Dalmatian daisy</name>
    <name type="synonym">Chrysanthemum cinerariifolium</name>
    <dbReference type="NCBI Taxonomy" id="118510"/>
    <lineage>
        <taxon>Eukaryota</taxon>
        <taxon>Viridiplantae</taxon>
        <taxon>Streptophyta</taxon>
        <taxon>Embryophyta</taxon>
        <taxon>Tracheophyta</taxon>
        <taxon>Spermatophyta</taxon>
        <taxon>Magnoliopsida</taxon>
        <taxon>eudicotyledons</taxon>
        <taxon>Gunneridae</taxon>
        <taxon>Pentapetalae</taxon>
        <taxon>asterids</taxon>
        <taxon>campanulids</taxon>
        <taxon>Asterales</taxon>
        <taxon>Asteraceae</taxon>
        <taxon>Asteroideae</taxon>
        <taxon>Anthemideae</taxon>
        <taxon>Anthemidinae</taxon>
        <taxon>Tanacetum</taxon>
    </lineage>
</organism>